<dbReference type="Gene3D" id="1.10.1520.10">
    <property type="entry name" value="Ribonuclease III domain"/>
    <property type="match status" value="1"/>
</dbReference>
<feature type="active site" evidence="9">
    <location>
        <position position="122"/>
    </location>
</feature>
<comment type="cofactor">
    <cofactor evidence="9">
        <name>Mg(2+)</name>
        <dbReference type="ChEBI" id="CHEBI:18420"/>
    </cofactor>
</comment>
<comment type="function">
    <text evidence="9">Digests double-stranded RNA. Involved in the processing of primary rRNA transcript to yield the immediate precursors to the large and small rRNAs (23S and 16S). Processes some mRNAs, and tRNAs when they are encoded in the rRNA operon. Processes pre-crRNA and tracrRNA of type II CRISPR loci if present in the organism.</text>
</comment>
<dbReference type="InterPro" id="IPR036389">
    <property type="entry name" value="RNase_III_sf"/>
</dbReference>
<comment type="catalytic activity">
    <reaction evidence="1 9">
        <text>Endonucleolytic cleavage to 5'-phosphomonoester.</text>
        <dbReference type="EC" id="3.1.26.3"/>
    </reaction>
</comment>
<dbReference type="OrthoDB" id="9805026at2"/>
<comment type="similarity">
    <text evidence="2">Belongs to the ribonuclease III family.</text>
</comment>
<dbReference type="EC" id="3.1.26.3" evidence="9"/>
<evidence type="ECO:0000256" key="3">
    <source>
        <dbReference type="ARBA" id="ARBA00022552"/>
    </source>
</evidence>
<dbReference type="EMBL" id="FUYC01000024">
    <property type="protein sequence ID" value="SKA96023.1"/>
    <property type="molecule type" value="Genomic_DNA"/>
</dbReference>
<dbReference type="GO" id="GO:0004525">
    <property type="term" value="F:ribonuclease III activity"/>
    <property type="evidence" value="ECO:0007669"/>
    <property type="project" value="UniProtKB-UniRule"/>
</dbReference>
<dbReference type="NCBIfam" id="TIGR02191">
    <property type="entry name" value="RNaseIII"/>
    <property type="match status" value="1"/>
</dbReference>
<dbReference type="Pfam" id="PF00035">
    <property type="entry name" value="dsrm"/>
    <property type="match status" value="1"/>
</dbReference>
<dbReference type="CDD" id="cd10845">
    <property type="entry name" value="DSRM_RNAse_III_family"/>
    <property type="match status" value="1"/>
</dbReference>
<dbReference type="Gene3D" id="3.30.160.20">
    <property type="match status" value="1"/>
</dbReference>
<evidence type="ECO:0000313" key="12">
    <source>
        <dbReference type="EMBL" id="SKA96023.1"/>
    </source>
</evidence>
<feature type="binding site" evidence="9">
    <location>
        <position position="46"/>
    </location>
    <ligand>
        <name>Mg(2+)</name>
        <dbReference type="ChEBI" id="CHEBI:18420"/>
    </ligand>
</feature>
<keyword evidence="6 9" id="KW-0255">Endonuclease</keyword>
<dbReference type="GO" id="GO:0003725">
    <property type="term" value="F:double-stranded RNA binding"/>
    <property type="evidence" value="ECO:0007669"/>
    <property type="project" value="TreeGrafter"/>
</dbReference>
<name>A0A1T4Y321_9BACT</name>
<comment type="subcellular location">
    <subcellularLocation>
        <location evidence="9">Cytoplasm</location>
    </subcellularLocation>
</comment>
<keyword evidence="13" id="KW-1185">Reference proteome</keyword>
<dbReference type="CDD" id="cd00593">
    <property type="entry name" value="RIBOc"/>
    <property type="match status" value="1"/>
</dbReference>
<sequence length="231" mass="25683">MGEQFSGVQDCIDYQFSQVKLLREALTHSSYANEREGAGPDNERLEFLGDAVLELCISEEAFRRYPEAHEGQMTRIRSGLVKEKSLADVARTLHLDTFLLLGRGEETQGGRERDSLLSDALEAVFGAVFLDGGYAAAKRLILAVFESCWPEDSNVRPSKDHKSRLQEITQRKLHSLPVYRLVGSHGPEHEKVFMVALELSDGRVFEGHGGSVKKAEQTAAARAIHTLLSEE</sequence>
<feature type="domain" description="RNase III" evidence="11">
    <location>
        <begin position="5"/>
        <end position="133"/>
    </location>
</feature>
<dbReference type="FunFam" id="1.10.1520.10:FF:000001">
    <property type="entry name" value="Ribonuclease 3"/>
    <property type="match status" value="1"/>
</dbReference>
<dbReference type="HAMAP" id="MF_00104">
    <property type="entry name" value="RNase_III"/>
    <property type="match status" value="1"/>
</dbReference>
<evidence type="ECO:0000256" key="5">
    <source>
        <dbReference type="ARBA" id="ARBA00022722"/>
    </source>
</evidence>
<dbReference type="InterPro" id="IPR014720">
    <property type="entry name" value="dsRBD_dom"/>
</dbReference>
<protein>
    <recommendedName>
        <fullName evidence="9">Ribonuclease 3</fullName>
        <ecNumber evidence="9">3.1.26.3</ecNumber>
    </recommendedName>
    <alternativeName>
        <fullName evidence="9">Ribonuclease III</fullName>
        <shortName evidence="9">RNase III</shortName>
    </alternativeName>
</protein>
<dbReference type="SMART" id="SM00535">
    <property type="entry name" value="RIBOc"/>
    <property type="match status" value="1"/>
</dbReference>
<keyword evidence="9" id="KW-0963">Cytoplasm</keyword>
<comment type="subunit">
    <text evidence="9">Homodimer.</text>
</comment>
<dbReference type="AlphaFoldDB" id="A0A1T4Y321"/>
<evidence type="ECO:0000259" key="10">
    <source>
        <dbReference type="PROSITE" id="PS50137"/>
    </source>
</evidence>
<dbReference type="PROSITE" id="PS50137">
    <property type="entry name" value="DS_RBD"/>
    <property type="match status" value="1"/>
</dbReference>
<dbReference type="RefSeq" id="WP_078718235.1">
    <property type="nucleotide sequence ID" value="NZ_FUYC01000024.1"/>
</dbReference>
<dbReference type="GO" id="GO:0010468">
    <property type="term" value="P:regulation of gene expression"/>
    <property type="evidence" value="ECO:0007669"/>
    <property type="project" value="TreeGrafter"/>
</dbReference>
<keyword evidence="8 9" id="KW-0694">RNA-binding</keyword>
<keyword evidence="9" id="KW-0819">tRNA processing</keyword>
<evidence type="ECO:0000256" key="4">
    <source>
        <dbReference type="ARBA" id="ARBA00022664"/>
    </source>
</evidence>
<dbReference type="SUPFAM" id="SSF69065">
    <property type="entry name" value="RNase III domain-like"/>
    <property type="match status" value="1"/>
</dbReference>
<accession>A0A1T4Y321</accession>
<feature type="binding site" evidence="9">
    <location>
        <position position="122"/>
    </location>
    <ligand>
        <name>Mg(2+)</name>
        <dbReference type="ChEBI" id="CHEBI:18420"/>
    </ligand>
</feature>
<dbReference type="InterPro" id="IPR011907">
    <property type="entry name" value="RNase_III"/>
</dbReference>
<keyword evidence="5 9" id="KW-0540">Nuclease</keyword>
<keyword evidence="9" id="KW-0479">Metal-binding</keyword>
<evidence type="ECO:0000256" key="9">
    <source>
        <dbReference type="HAMAP-Rule" id="MF_00104"/>
    </source>
</evidence>
<dbReference type="Pfam" id="PF14622">
    <property type="entry name" value="Ribonucleas_3_3"/>
    <property type="match status" value="1"/>
</dbReference>
<dbReference type="GO" id="GO:0019843">
    <property type="term" value="F:rRNA binding"/>
    <property type="evidence" value="ECO:0007669"/>
    <property type="project" value="UniProtKB-KW"/>
</dbReference>
<evidence type="ECO:0000256" key="6">
    <source>
        <dbReference type="ARBA" id="ARBA00022759"/>
    </source>
</evidence>
<dbReference type="GO" id="GO:0006397">
    <property type="term" value="P:mRNA processing"/>
    <property type="evidence" value="ECO:0007669"/>
    <property type="project" value="UniProtKB-UniRule"/>
</dbReference>
<keyword evidence="7 9" id="KW-0378">Hydrolase</keyword>
<gene>
    <name evidence="9" type="primary">rnc</name>
    <name evidence="12" type="ORF">SAMN02745704_02691</name>
</gene>
<feature type="domain" description="DRBM" evidence="10">
    <location>
        <begin position="160"/>
        <end position="229"/>
    </location>
</feature>
<evidence type="ECO:0000256" key="2">
    <source>
        <dbReference type="ARBA" id="ARBA00010183"/>
    </source>
</evidence>
<evidence type="ECO:0000256" key="8">
    <source>
        <dbReference type="ARBA" id="ARBA00022884"/>
    </source>
</evidence>
<keyword evidence="9" id="KW-0699">rRNA-binding</keyword>
<keyword evidence="4 9" id="KW-0507">mRNA processing</keyword>
<dbReference type="GO" id="GO:0046872">
    <property type="term" value="F:metal ion binding"/>
    <property type="evidence" value="ECO:0007669"/>
    <property type="project" value="UniProtKB-KW"/>
</dbReference>
<dbReference type="PROSITE" id="PS50142">
    <property type="entry name" value="RNASE_3_2"/>
    <property type="match status" value="1"/>
</dbReference>
<dbReference type="PANTHER" id="PTHR11207:SF0">
    <property type="entry name" value="RIBONUCLEASE 3"/>
    <property type="match status" value="1"/>
</dbReference>
<dbReference type="STRING" id="1121449.SAMN02745704_02691"/>
<dbReference type="Proteomes" id="UP000190027">
    <property type="component" value="Unassembled WGS sequence"/>
</dbReference>
<organism evidence="12 13">
    <name type="scientific">Paucidesulfovibrio gracilis DSM 16080</name>
    <dbReference type="NCBI Taxonomy" id="1121449"/>
    <lineage>
        <taxon>Bacteria</taxon>
        <taxon>Pseudomonadati</taxon>
        <taxon>Thermodesulfobacteriota</taxon>
        <taxon>Desulfovibrionia</taxon>
        <taxon>Desulfovibrionales</taxon>
        <taxon>Desulfovibrionaceae</taxon>
        <taxon>Paucidesulfovibrio</taxon>
    </lineage>
</organism>
<feature type="binding site" evidence="9">
    <location>
        <position position="119"/>
    </location>
    <ligand>
        <name>Mg(2+)</name>
        <dbReference type="ChEBI" id="CHEBI:18420"/>
    </ligand>
</feature>
<dbReference type="PROSITE" id="PS00517">
    <property type="entry name" value="RNASE_3_1"/>
    <property type="match status" value="1"/>
</dbReference>
<dbReference type="SUPFAM" id="SSF54768">
    <property type="entry name" value="dsRNA-binding domain-like"/>
    <property type="match status" value="1"/>
</dbReference>
<dbReference type="PANTHER" id="PTHR11207">
    <property type="entry name" value="RIBONUCLEASE III"/>
    <property type="match status" value="1"/>
</dbReference>
<dbReference type="InterPro" id="IPR000999">
    <property type="entry name" value="RNase_III_dom"/>
</dbReference>
<keyword evidence="9" id="KW-0460">Magnesium</keyword>
<proteinExistence type="inferred from homology"/>
<dbReference type="GO" id="GO:0005737">
    <property type="term" value="C:cytoplasm"/>
    <property type="evidence" value="ECO:0007669"/>
    <property type="project" value="UniProtKB-SubCell"/>
</dbReference>
<dbReference type="GO" id="GO:0006364">
    <property type="term" value="P:rRNA processing"/>
    <property type="evidence" value="ECO:0007669"/>
    <property type="project" value="UniProtKB-UniRule"/>
</dbReference>
<evidence type="ECO:0000313" key="13">
    <source>
        <dbReference type="Proteomes" id="UP000190027"/>
    </source>
</evidence>
<keyword evidence="3 9" id="KW-0698">rRNA processing</keyword>
<feature type="active site" evidence="9">
    <location>
        <position position="50"/>
    </location>
</feature>
<evidence type="ECO:0000256" key="1">
    <source>
        <dbReference type="ARBA" id="ARBA00000109"/>
    </source>
</evidence>
<reference evidence="12 13" key="1">
    <citation type="submission" date="2017-02" db="EMBL/GenBank/DDBJ databases">
        <authorList>
            <person name="Peterson S.W."/>
        </authorList>
    </citation>
    <scope>NUCLEOTIDE SEQUENCE [LARGE SCALE GENOMIC DNA]</scope>
    <source>
        <strain evidence="12 13">DSM 16080</strain>
    </source>
</reference>
<dbReference type="GO" id="GO:0008033">
    <property type="term" value="P:tRNA processing"/>
    <property type="evidence" value="ECO:0007669"/>
    <property type="project" value="UniProtKB-KW"/>
</dbReference>
<dbReference type="SMART" id="SM00358">
    <property type="entry name" value="DSRM"/>
    <property type="match status" value="1"/>
</dbReference>
<evidence type="ECO:0000259" key="11">
    <source>
        <dbReference type="PROSITE" id="PS50142"/>
    </source>
</evidence>
<evidence type="ECO:0000256" key="7">
    <source>
        <dbReference type="ARBA" id="ARBA00022801"/>
    </source>
</evidence>